<organism evidence="2 3">
    <name type="scientific">Melipona bicolor</name>
    <dbReference type="NCBI Taxonomy" id="60889"/>
    <lineage>
        <taxon>Eukaryota</taxon>
        <taxon>Metazoa</taxon>
        <taxon>Ecdysozoa</taxon>
        <taxon>Arthropoda</taxon>
        <taxon>Hexapoda</taxon>
        <taxon>Insecta</taxon>
        <taxon>Pterygota</taxon>
        <taxon>Neoptera</taxon>
        <taxon>Endopterygota</taxon>
        <taxon>Hymenoptera</taxon>
        <taxon>Apocrita</taxon>
        <taxon>Aculeata</taxon>
        <taxon>Apoidea</taxon>
        <taxon>Anthophila</taxon>
        <taxon>Apidae</taxon>
        <taxon>Melipona</taxon>
    </lineage>
</organism>
<protein>
    <submittedName>
        <fullName evidence="2">Uncharacterized protein</fullName>
    </submittedName>
</protein>
<proteinExistence type="predicted"/>
<dbReference type="AlphaFoldDB" id="A0AA40FR15"/>
<keyword evidence="3" id="KW-1185">Reference proteome</keyword>
<gene>
    <name evidence="2" type="ORF">K0M31_008273</name>
</gene>
<evidence type="ECO:0000256" key="1">
    <source>
        <dbReference type="SAM" id="MobiDB-lite"/>
    </source>
</evidence>
<sequence>MYRNPPNSINAKDYSNLPLKPSDEHASNLKKKRGPFFTLPSYFTHVEGSVISFQYGVLLAATGLAREYTAREEARNCRASASRAGERRQGALYLFEMPVEGNNGEARANFNRLGHSTLSRATNAVNPSSFPRGRDRHVPLSRQDLFDWASVSEPRYQSVTDSSPPLPLSSTRLALVSTADEDNAFC</sequence>
<feature type="region of interest" description="Disordered" evidence="1">
    <location>
        <begin position="1"/>
        <end position="27"/>
    </location>
</feature>
<evidence type="ECO:0000313" key="3">
    <source>
        <dbReference type="Proteomes" id="UP001177670"/>
    </source>
</evidence>
<reference evidence="2" key="1">
    <citation type="submission" date="2021-10" db="EMBL/GenBank/DDBJ databases">
        <title>Melipona bicolor Genome sequencing and assembly.</title>
        <authorList>
            <person name="Araujo N.S."/>
            <person name="Arias M.C."/>
        </authorList>
    </citation>
    <scope>NUCLEOTIDE SEQUENCE</scope>
    <source>
        <strain evidence="2">USP_2M_L1-L4_2017</strain>
        <tissue evidence="2">Whole body</tissue>
    </source>
</reference>
<feature type="compositionally biased region" description="Polar residues" evidence="1">
    <location>
        <begin position="1"/>
        <end position="10"/>
    </location>
</feature>
<comment type="caution">
    <text evidence="2">The sequence shown here is derived from an EMBL/GenBank/DDBJ whole genome shotgun (WGS) entry which is preliminary data.</text>
</comment>
<name>A0AA40FR15_9HYME</name>
<dbReference type="Proteomes" id="UP001177670">
    <property type="component" value="Unassembled WGS sequence"/>
</dbReference>
<accession>A0AA40FR15</accession>
<evidence type="ECO:0000313" key="2">
    <source>
        <dbReference type="EMBL" id="KAK1123571.1"/>
    </source>
</evidence>
<dbReference type="EMBL" id="JAHYIQ010000020">
    <property type="protein sequence ID" value="KAK1123571.1"/>
    <property type="molecule type" value="Genomic_DNA"/>
</dbReference>